<sequence length="407" mass="43414">MENIRKVWDQKGSKTAILQMLRVHGPLSRIELTQLTDLSRATISVTINELIELGLVRETELRQSTGGRPATNLELVPNSHIILGADLNHQSWILGAFDLLGNTVETKRLAFSPLTPEAAVQALAGEIPNFIEKLDKSPIPLLGIGIPGIVDTHNGRLLSSAVLGWQQVELGAMLEQALGWPTAVLNRSRARGLSECRYGAGKDYRHMIYIGVDSGIGAGIYVNRELIHGALGGAGEIGHTTVAIDGPLCPCGNSGCLQMLSAAPAMELEARRLLRMGAISSLHLQPGFDLQMLKADDICRAAEQGDELAGQVVSGAATYLGITMANLINLLNPEAIILGGTIPKDCPLYVQTAVKVMRQRAMGQLSASTVVQIGQFKEIGGALGAANMALDRHMSFTHFSAQASIAK</sequence>
<protein>
    <submittedName>
        <fullName evidence="3">Protein mlc</fullName>
    </submittedName>
</protein>
<dbReference type="InterPro" id="IPR000600">
    <property type="entry name" value="ROK"/>
</dbReference>
<accession>A0A916K598</accession>
<organism evidence="3 4">
    <name type="scientific">Paenibacillus solanacearum</name>
    <dbReference type="NCBI Taxonomy" id="2048548"/>
    <lineage>
        <taxon>Bacteria</taxon>
        <taxon>Bacillati</taxon>
        <taxon>Bacillota</taxon>
        <taxon>Bacilli</taxon>
        <taxon>Bacillales</taxon>
        <taxon>Paenibacillaceae</taxon>
        <taxon>Paenibacillus</taxon>
    </lineage>
</organism>
<name>A0A916K598_9BACL</name>
<keyword evidence="4" id="KW-1185">Reference proteome</keyword>
<dbReference type="PANTHER" id="PTHR18964:SF149">
    <property type="entry name" value="BIFUNCTIONAL UDP-N-ACETYLGLUCOSAMINE 2-EPIMERASE_N-ACETYLMANNOSAMINE KINASE"/>
    <property type="match status" value="1"/>
</dbReference>
<dbReference type="PROSITE" id="PS01125">
    <property type="entry name" value="ROK"/>
    <property type="match status" value="1"/>
</dbReference>
<dbReference type="Proteomes" id="UP000693672">
    <property type="component" value="Unassembled WGS sequence"/>
</dbReference>
<reference evidence="3" key="1">
    <citation type="submission" date="2021-06" db="EMBL/GenBank/DDBJ databases">
        <authorList>
            <person name="Criscuolo A."/>
        </authorList>
    </citation>
    <scope>NUCLEOTIDE SEQUENCE</scope>
    <source>
        <strain evidence="3">CIP111600</strain>
    </source>
</reference>
<feature type="domain" description="HTH marR-type" evidence="2">
    <location>
        <begin position="15"/>
        <end position="59"/>
    </location>
</feature>
<dbReference type="Pfam" id="PF12802">
    <property type="entry name" value="MarR_2"/>
    <property type="match status" value="1"/>
</dbReference>
<dbReference type="RefSeq" id="WP_218093170.1">
    <property type="nucleotide sequence ID" value="NZ_CAJVAS010000014.1"/>
</dbReference>
<comment type="similarity">
    <text evidence="1">Belongs to the ROK (NagC/XylR) family.</text>
</comment>
<evidence type="ECO:0000259" key="2">
    <source>
        <dbReference type="Pfam" id="PF12802"/>
    </source>
</evidence>
<dbReference type="EMBL" id="CAJVAS010000014">
    <property type="protein sequence ID" value="CAG7632801.1"/>
    <property type="molecule type" value="Genomic_DNA"/>
</dbReference>
<dbReference type="AlphaFoldDB" id="A0A916K598"/>
<comment type="caution">
    <text evidence="3">The sequence shown here is derived from an EMBL/GenBank/DDBJ whole genome shotgun (WGS) entry which is preliminary data.</text>
</comment>
<gene>
    <name evidence="3" type="primary">mlc</name>
    <name evidence="3" type="ORF">PAESOLCIP111_03416</name>
</gene>
<dbReference type="Pfam" id="PF00480">
    <property type="entry name" value="ROK"/>
    <property type="match status" value="1"/>
</dbReference>
<evidence type="ECO:0000313" key="4">
    <source>
        <dbReference type="Proteomes" id="UP000693672"/>
    </source>
</evidence>
<proteinExistence type="inferred from homology"/>
<dbReference type="PANTHER" id="PTHR18964">
    <property type="entry name" value="ROK (REPRESSOR, ORF, KINASE) FAMILY"/>
    <property type="match status" value="1"/>
</dbReference>
<dbReference type="InterPro" id="IPR049874">
    <property type="entry name" value="ROK_cs"/>
</dbReference>
<evidence type="ECO:0000256" key="1">
    <source>
        <dbReference type="ARBA" id="ARBA00006479"/>
    </source>
</evidence>
<evidence type="ECO:0000313" key="3">
    <source>
        <dbReference type="EMBL" id="CAG7632801.1"/>
    </source>
</evidence>
<dbReference type="InterPro" id="IPR000835">
    <property type="entry name" value="HTH_MarR-typ"/>
</dbReference>